<dbReference type="GO" id="GO:0005789">
    <property type="term" value="C:endoplasmic reticulum membrane"/>
    <property type="evidence" value="ECO:0007669"/>
    <property type="project" value="UniProtKB-SubCell"/>
</dbReference>
<evidence type="ECO:0000256" key="14">
    <source>
        <dbReference type="PIRSR" id="PIRSR602401-1"/>
    </source>
</evidence>
<dbReference type="InterPro" id="IPR036396">
    <property type="entry name" value="Cyt_P450_sf"/>
</dbReference>
<dbReference type="GO" id="GO:0005506">
    <property type="term" value="F:iron ion binding"/>
    <property type="evidence" value="ECO:0007669"/>
    <property type="project" value="InterPro"/>
</dbReference>
<dbReference type="GO" id="GO:0020037">
    <property type="term" value="F:heme binding"/>
    <property type="evidence" value="ECO:0007669"/>
    <property type="project" value="InterPro"/>
</dbReference>
<keyword evidence="13" id="KW-0472">Membrane</keyword>
<keyword evidence="10 15" id="KW-0560">Oxidoreductase</keyword>
<dbReference type="Gene3D" id="1.10.630.10">
    <property type="entry name" value="Cytochrome P450"/>
    <property type="match status" value="1"/>
</dbReference>
<dbReference type="EMBL" id="JAPWTK010000050">
    <property type="protein sequence ID" value="KAJ8954180.1"/>
    <property type="molecule type" value="Genomic_DNA"/>
</dbReference>
<reference evidence="16" key="1">
    <citation type="journal article" date="2023" name="Insect Mol. Biol.">
        <title>Genome sequencing provides insights into the evolution of gene families encoding plant cell wall-degrading enzymes in longhorned beetles.</title>
        <authorList>
            <person name="Shin N.R."/>
            <person name="Okamura Y."/>
            <person name="Kirsch R."/>
            <person name="Pauchet Y."/>
        </authorList>
    </citation>
    <scope>NUCLEOTIDE SEQUENCE</scope>
    <source>
        <strain evidence="16">AMC_N1</strain>
    </source>
</reference>
<dbReference type="Proteomes" id="UP001162162">
    <property type="component" value="Unassembled WGS sequence"/>
</dbReference>
<dbReference type="InterPro" id="IPR050196">
    <property type="entry name" value="Cytochrome_P450_Monoox"/>
</dbReference>
<dbReference type="InterPro" id="IPR001128">
    <property type="entry name" value="Cyt_P450"/>
</dbReference>
<dbReference type="GO" id="GO:0004497">
    <property type="term" value="F:monooxygenase activity"/>
    <property type="evidence" value="ECO:0007669"/>
    <property type="project" value="UniProtKB-KW"/>
</dbReference>
<evidence type="ECO:0000313" key="16">
    <source>
        <dbReference type="EMBL" id="KAJ8954180.1"/>
    </source>
</evidence>
<organism evidence="16 17">
    <name type="scientific">Aromia moschata</name>
    <dbReference type="NCBI Taxonomy" id="1265417"/>
    <lineage>
        <taxon>Eukaryota</taxon>
        <taxon>Metazoa</taxon>
        <taxon>Ecdysozoa</taxon>
        <taxon>Arthropoda</taxon>
        <taxon>Hexapoda</taxon>
        <taxon>Insecta</taxon>
        <taxon>Pterygota</taxon>
        <taxon>Neoptera</taxon>
        <taxon>Endopterygota</taxon>
        <taxon>Coleoptera</taxon>
        <taxon>Polyphaga</taxon>
        <taxon>Cucujiformia</taxon>
        <taxon>Chrysomeloidea</taxon>
        <taxon>Cerambycidae</taxon>
        <taxon>Cerambycinae</taxon>
        <taxon>Callichromatini</taxon>
        <taxon>Aromia</taxon>
    </lineage>
</organism>
<sequence>GSDTTASTNSFMFTMLGLHQDMQQRIYEEAIHVVGPARSVEPADLPHLKYTERFIKESLRLFPVTPMILRDVQEDVAVGEYVVPRGATIIFGILSAHTDEKYWPKPYKFDPDRFLPEEVAKRHPCAHIPFSYGSRNCVGMKYGMMSMKALLATVVRKYKIYTSYKCVEDIKLKNLFFAKPRDGFKVSVELR</sequence>
<dbReference type="PROSITE" id="PS00086">
    <property type="entry name" value="CYTOCHROME_P450"/>
    <property type="match status" value="1"/>
</dbReference>
<comment type="similarity">
    <text evidence="5 15">Belongs to the cytochrome P450 family.</text>
</comment>
<evidence type="ECO:0000256" key="13">
    <source>
        <dbReference type="ARBA" id="ARBA00023136"/>
    </source>
</evidence>
<proteinExistence type="inferred from homology"/>
<dbReference type="AlphaFoldDB" id="A0AAV8YRJ5"/>
<evidence type="ECO:0000256" key="4">
    <source>
        <dbReference type="ARBA" id="ARBA00004406"/>
    </source>
</evidence>
<dbReference type="PRINTS" id="PR00463">
    <property type="entry name" value="EP450I"/>
</dbReference>
<protein>
    <recommendedName>
        <fullName evidence="18">Cytochrome P450</fullName>
    </recommendedName>
</protein>
<keyword evidence="9" id="KW-0492">Microsome</keyword>
<dbReference type="InterPro" id="IPR017972">
    <property type="entry name" value="Cyt_P450_CS"/>
</dbReference>
<keyword evidence="8" id="KW-0256">Endoplasmic reticulum</keyword>
<keyword evidence="12 15" id="KW-0503">Monooxygenase</keyword>
<comment type="cofactor">
    <cofactor evidence="1 14">
        <name>heme</name>
        <dbReference type="ChEBI" id="CHEBI:30413"/>
    </cofactor>
</comment>
<evidence type="ECO:0000256" key="8">
    <source>
        <dbReference type="ARBA" id="ARBA00022824"/>
    </source>
</evidence>
<evidence type="ECO:0000313" key="17">
    <source>
        <dbReference type="Proteomes" id="UP001162162"/>
    </source>
</evidence>
<comment type="function">
    <text evidence="2">May be involved in the metabolism of insect hormones and in the breakdown of synthetic insecticides.</text>
</comment>
<dbReference type="SUPFAM" id="SSF48264">
    <property type="entry name" value="Cytochrome P450"/>
    <property type="match status" value="1"/>
</dbReference>
<comment type="subcellular location">
    <subcellularLocation>
        <location evidence="4">Endoplasmic reticulum membrane</location>
        <topology evidence="4">Peripheral membrane protein</topology>
    </subcellularLocation>
    <subcellularLocation>
        <location evidence="3">Microsome membrane</location>
        <topology evidence="3">Peripheral membrane protein</topology>
    </subcellularLocation>
</comment>
<keyword evidence="6 14" id="KW-0349">Heme</keyword>
<accession>A0AAV8YRJ5</accession>
<name>A0AAV8YRJ5_9CUCU</name>
<feature type="non-terminal residue" evidence="16">
    <location>
        <position position="1"/>
    </location>
</feature>
<evidence type="ECO:0000256" key="7">
    <source>
        <dbReference type="ARBA" id="ARBA00022723"/>
    </source>
</evidence>
<dbReference type="PRINTS" id="PR00385">
    <property type="entry name" value="P450"/>
</dbReference>
<evidence type="ECO:0000256" key="2">
    <source>
        <dbReference type="ARBA" id="ARBA00003690"/>
    </source>
</evidence>
<evidence type="ECO:0000256" key="6">
    <source>
        <dbReference type="ARBA" id="ARBA00022617"/>
    </source>
</evidence>
<evidence type="ECO:0000256" key="5">
    <source>
        <dbReference type="ARBA" id="ARBA00010617"/>
    </source>
</evidence>
<gene>
    <name evidence="16" type="ORF">NQ318_005775</name>
</gene>
<evidence type="ECO:0000256" key="3">
    <source>
        <dbReference type="ARBA" id="ARBA00004174"/>
    </source>
</evidence>
<evidence type="ECO:0000256" key="11">
    <source>
        <dbReference type="ARBA" id="ARBA00023004"/>
    </source>
</evidence>
<evidence type="ECO:0000256" key="1">
    <source>
        <dbReference type="ARBA" id="ARBA00001971"/>
    </source>
</evidence>
<evidence type="ECO:0000256" key="10">
    <source>
        <dbReference type="ARBA" id="ARBA00023002"/>
    </source>
</evidence>
<feature type="binding site" description="axial binding residue" evidence="14">
    <location>
        <position position="137"/>
    </location>
    <ligand>
        <name>heme</name>
        <dbReference type="ChEBI" id="CHEBI:30413"/>
    </ligand>
    <ligandPart>
        <name>Fe</name>
        <dbReference type="ChEBI" id="CHEBI:18248"/>
    </ligandPart>
</feature>
<keyword evidence="7 14" id="KW-0479">Metal-binding</keyword>
<dbReference type="PANTHER" id="PTHR24291">
    <property type="entry name" value="CYTOCHROME P450 FAMILY 4"/>
    <property type="match status" value="1"/>
</dbReference>
<dbReference type="Pfam" id="PF00067">
    <property type="entry name" value="p450"/>
    <property type="match status" value="1"/>
</dbReference>
<dbReference type="InterPro" id="IPR002401">
    <property type="entry name" value="Cyt_P450_E_grp-I"/>
</dbReference>
<evidence type="ECO:0000256" key="12">
    <source>
        <dbReference type="ARBA" id="ARBA00023033"/>
    </source>
</evidence>
<evidence type="ECO:0008006" key="18">
    <source>
        <dbReference type="Google" id="ProtNLM"/>
    </source>
</evidence>
<dbReference type="PANTHER" id="PTHR24291:SF189">
    <property type="entry name" value="CYTOCHROME P450 4C3-RELATED"/>
    <property type="match status" value="1"/>
</dbReference>
<comment type="caution">
    <text evidence="16">The sequence shown here is derived from an EMBL/GenBank/DDBJ whole genome shotgun (WGS) entry which is preliminary data.</text>
</comment>
<keyword evidence="17" id="KW-1185">Reference proteome</keyword>
<keyword evidence="11 14" id="KW-0408">Iron</keyword>
<evidence type="ECO:0000256" key="9">
    <source>
        <dbReference type="ARBA" id="ARBA00022848"/>
    </source>
</evidence>
<dbReference type="GO" id="GO:0016705">
    <property type="term" value="F:oxidoreductase activity, acting on paired donors, with incorporation or reduction of molecular oxygen"/>
    <property type="evidence" value="ECO:0007669"/>
    <property type="project" value="InterPro"/>
</dbReference>
<evidence type="ECO:0000256" key="15">
    <source>
        <dbReference type="RuleBase" id="RU000461"/>
    </source>
</evidence>